<reference evidence="13" key="2">
    <citation type="submission" date="2023-02" db="EMBL/GenBank/DDBJ databases">
        <authorList>
            <consortium name="DOE Joint Genome Institute"/>
            <person name="Mondo S.J."/>
            <person name="Chang Y."/>
            <person name="Wang Y."/>
            <person name="Ahrendt S."/>
            <person name="Andreopoulos W."/>
            <person name="Barry K."/>
            <person name="Beard J."/>
            <person name="Benny G.L."/>
            <person name="Blankenship S."/>
            <person name="Bonito G."/>
            <person name="Cuomo C."/>
            <person name="Desiro A."/>
            <person name="Gervers K.A."/>
            <person name="Hundley H."/>
            <person name="Kuo A."/>
            <person name="LaButti K."/>
            <person name="Lang B.F."/>
            <person name="Lipzen A."/>
            <person name="O'Donnell K."/>
            <person name="Pangilinan J."/>
            <person name="Reynolds N."/>
            <person name="Sandor L."/>
            <person name="Smith M.W."/>
            <person name="Tsang A."/>
            <person name="Grigoriev I.V."/>
            <person name="Stajich J.E."/>
            <person name="Spatafora J.W."/>
        </authorList>
    </citation>
    <scope>NUCLEOTIDE SEQUENCE</scope>
    <source>
        <strain evidence="13">RSA 2281</strain>
    </source>
</reference>
<gene>
    <name evidence="13" type="ORF">BDA99DRAFT_581952</name>
</gene>
<keyword evidence="4" id="KW-0812">Transmembrane</keyword>
<evidence type="ECO:0000256" key="5">
    <source>
        <dbReference type="ARBA" id="ARBA00022792"/>
    </source>
</evidence>
<evidence type="ECO:0000313" key="14">
    <source>
        <dbReference type="Proteomes" id="UP001209540"/>
    </source>
</evidence>
<evidence type="ECO:0000256" key="9">
    <source>
        <dbReference type="ARBA" id="ARBA00023010"/>
    </source>
</evidence>
<keyword evidence="9 12" id="KW-0811">Translocation</keyword>
<evidence type="ECO:0000256" key="6">
    <source>
        <dbReference type="ARBA" id="ARBA00022927"/>
    </source>
</evidence>
<evidence type="ECO:0000256" key="11">
    <source>
        <dbReference type="ARBA" id="ARBA00023136"/>
    </source>
</evidence>
<keyword evidence="6 12" id="KW-0653">Protein transport</keyword>
<keyword evidence="7" id="KW-0809">Transit peptide</keyword>
<comment type="subunit">
    <text evidence="12">Component of the PAM complex.</text>
</comment>
<dbReference type="Pfam" id="PF08566">
    <property type="entry name" value="Pam17"/>
    <property type="match status" value="1"/>
</dbReference>
<keyword evidence="5 12" id="KW-0999">Mitochondrion inner membrane</keyword>
<comment type="function">
    <text evidence="12">Component of the PAM complex, a complex required for the translocation of transit peptide-containing proteins from the inner membrane into the mitochondrial matrix in an ATP-dependent manner.</text>
</comment>
<keyword evidence="3 12" id="KW-0813">Transport</keyword>
<comment type="caution">
    <text evidence="13">The sequence shown here is derived from an EMBL/GenBank/DDBJ whole genome shotgun (WGS) entry which is preliminary data.</text>
</comment>
<dbReference type="PANTHER" id="PTHR28021:SF1">
    <property type="entry name" value="PRESEQUENCE TRANSLOCATED-ASSOCIATED MOTOR SUBUNIT PAM17, MITOCHONDRIAL"/>
    <property type="match status" value="1"/>
</dbReference>
<sequence>MMNALNLSTYFMQLKIDPFSTFMGNGIINGGCSFDCKDIFSILKGETLGFCEYLLGPVLDDVGFKCMNRNHVYAMDKRDKTFYEHVKRNRSSVKLNSIRITVLGYYDEMIYSVAGYRS</sequence>
<evidence type="ECO:0000256" key="7">
    <source>
        <dbReference type="ARBA" id="ARBA00022946"/>
    </source>
</evidence>
<keyword evidence="10 12" id="KW-0496">Mitochondrion</keyword>
<keyword evidence="11" id="KW-0472">Membrane</keyword>
<evidence type="ECO:0000313" key="13">
    <source>
        <dbReference type="EMBL" id="KAI9261618.1"/>
    </source>
</evidence>
<proteinExistence type="inferred from homology"/>
<evidence type="ECO:0000256" key="10">
    <source>
        <dbReference type="ARBA" id="ARBA00023128"/>
    </source>
</evidence>
<dbReference type="GO" id="GO:0001405">
    <property type="term" value="C:PAM complex, Tim23 associated import motor"/>
    <property type="evidence" value="ECO:0007669"/>
    <property type="project" value="UniProtKB-UniRule"/>
</dbReference>
<protein>
    <recommendedName>
        <fullName evidence="12">Presequence translocated-associated motor subunit PAM17</fullName>
    </recommendedName>
</protein>
<keyword evidence="14" id="KW-1185">Reference proteome</keyword>
<dbReference type="Proteomes" id="UP001209540">
    <property type="component" value="Unassembled WGS sequence"/>
</dbReference>
<evidence type="ECO:0000256" key="12">
    <source>
        <dbReference type="RuleBase" id="RU367146"/>
    </source>
</evidence>
<accession>A0AAD5K8W7</accession>
<evidence type="ECO:0000256" key="1">
    <source>
        <dbReference type="ARBA" id="ARBA00004448"/>
    </source>
</evidence>
<keyword evidence="8" id="KW-1133">Transmembrane helix</keyword>
<dbReference type="AlphaFoldDB" id="A0AAD5K8W7"/>
<dbReference type="GO" id="GO:0030150">
    <property type="term" value="P:protein import into mitochondrial matrix"/>
    <property type="evidence" value="ECO:0007669"/>
    <property type="project" value="UniProtKB-UniRule"/>
</dbReference>
<reference evidence="13" key="1">
    <citation type="journal article" date="2022" name="IScience">
        <title>Evolution of zygomycete secretomes and the origins of terrestrial fungal ecologies.</title>
        <authorList>
            <person name="Chang Y."/>
            <person name="Wang Y."/>
            <person name="Mondo S."/>
            <person name="Ahrendt S."/>
            <person name="Andreopoulos W."/>
            <person name="Barry K."/>
            <person name="Beard J."/>
            <person name="Benny G.L."/>
            <person name="Blankenship S."/>
            <person name="Bonito G."/>
            <person name="Cuomo C."/>
            <person name="Desiro A."/>
            <person name="Gervers K.A."/>
            <person name="Hundley H."/>
            <person name="Kuo A."/>
            <person name="LaButti K."/>
            <person name="Lang B.F."/>
            <person name="Lipzen A."/>
            <person name="O'Donnell K."/>
            <person name="Pangilinan J."/>
            <person name="Reynolds N."/>
            <person name="Sandor L."/>
            <person name="Smith M.E."/>
            <person name="Tsang A."/>
            <person name="Grigoriev I.V."/>
            <person name="Stajich J.E."/>
            <person name="Spatafora J.W."/>
        </authorList>
    </citation>
    <scope>NUCLEOTIDE SEQUENCE</scope>
    <source>
        <strain evidence="13">RSA 2281</strain>
    </source>
</reference>
<comment type="subcellular location">
    <subcellularLocation>
        <location evidence="1 12">Mitochondrion inner membrane</location>
        <topology evidence="1 12">Multi-pass membrane protein</topology>
    </subcellularLocation>
</comment>
<evidence type="ECO:0000256" key="4">
    <source>
        <dbReference type="ARBA" id="ARBA00022692"/>
    </source>
</evidence>
<dbReference type="InterPro" id="IPR013875">
    <property type="entry name" value="Pam17"/>
</dbReference>
<organism evidence="13 14">
    <name type="scientific">Phascolomyces articulosus</name>
    <dbReference type="NCBI Taxonomy" id="60185"/>
    <lineage>
        <taxon>Eukaryota</taxon>
        <taxon>Fungi</taxon>
        <taxon>Fungi incertae sedis</taxon>
        <taxon>Mucoromycota</taxon>
        <taxon>Mucoromycotina</taxon>
        <taxon>Mucoromycetes</taxon>
        <taxon>Mucorales</taxon>
        <taxon>Lichtheimiaceae</taxon>
        <taxon>Phascolomyces</taxon>
    </lineage>
</organism>
<dbReference type="EMBL" id="JAIXMP010000015">
    <property type="protein sequence ID" value="KAI9261618.1"/>
    <property type="molecule type" value="Genomic_DNA"/>
</dbReference>
<evidence type="ECO:0000256" key="2">
    <source>
        <dbReference type="ARBA" id="ARBA00006837"/>
    </source>
</evidence>
<comment type="similarity">
    <text evidence="2 12">Belongs to the PAM17 family.</text>
</comment>
<evidence type="ECO:0000256" key="3">
    <source>
        <dbReference type="ARBA" id="ARBA00022448"/>
    </source>
</evidence>
<name>A0AAD5K8W7_9FUNG</name>
<evidence type="ECO:0000256" key="8">
    <source>
        <dbReference type="ARBA" id="ARBA00022989"/>
    </source>
</evidence>
<dbReference type="PANTHER" id="PTHR28021">
    <property type="entry name" value="PRESEQUENCE TRANSLOCATED-ASSOCIATED MOTOR SUBUNIT PAM17, MITOCHONDRIAL"/>
    <property type="match status" value="1"/>
</dbReference>